<dbReference type="InterPro" id="IPR020588">
    <property type="entry name" value="RecA_ATP-bd"/>
</dbReference>
<dbReference type="GO" id="GO:0090656">
    <property type="term" value="P:t-circle formation"/>
    <property type="evidence" value="ECO:0007669"/>
    <property type="project" value="TreeGrafter"/>
</dbReference>
<sequence length="384" mass="41718">MPATLGSLLCREDVQVLGRLQPPIRTLEDMMLWPLIGLVEGTNWTHGKVADLRDRVAQALVSSPRIPPGSEVSTSCPGLGCPVLDAALIGEQGLRVGTVTEIVGPAGVGKTQLALTSTAAFLMQDQTRHMVFLDAENTFRPERLYEILKNRRDRHAHVDEDALIRKDMDRVHIAAVRRPKDIAVRLEQVGRWKKQGGIGLIVLDSVAAIYRYLEEKGHSSLGSHSNQANHVGVMRNALTERQGQLGQLASLLKATSQDLEASVLVVNQVTGRGFASTSLSGTGTENGPGGGELGVEAALGHFWCHSITNRIFLSRPDESSGPWPGSIYSLHPPSIHPSNPSKSERPQDSPCRTMRLVKCPYRPTGIEVSYTIALGGVFGREKDR</sequence>
<dbReference type="Gene3D" id="3.40.50.300">
    <property type="entry name" value="P-loop containing nucleotide triphosphate hydrolases"/>
    <property type="match status" value="1"/>
</dbReference>
<evidence type="ECO:0000256" key="1">
    <source>
        <dbReference type="SAM" id="MobiDB-lite"/>
    </source>
</evidence>
<dbReference type="GO" id="GO:0000400">
    <property type="term" value="F:four-way junction DNA binding"/>
    <property type="evidence" value="ECO:0007669"/>
    <property type="project" value="TreeGrafter"/>
</dbReference>
<evidence type="ECO:0000259" key="2">
    <source>
        <dbReference type="PROSITE" id="PS50162"/>
    </source>
</evidence>
<keyword evidence="3" id="KW-0378">Hydrolase</keyword>
<gene>
    <name evidence="3" type="ORF">BJ684DRAFT_14442</name>
</gene>
<dbReference type="SMART" id="SM00382">
    <property type="entry name" value="AAA"/>
    <property type="match status" value="1"/>
</dbReference>
<dbReference type="GO" id="GO:0071140">
    <property type="term" value="P:resolution of mitotic recombination intermediates"/>
    <property type="evidence" value="ECO:0007669"/>
    <property type="project" value="TreeGrafter"/>
</dbReference>
<organism evidence="3 4">
    <name type="scientific">Piptocephalis cylindrospora</name>
    <dbReference type="NCBI Taxonomy" id="1907219"/>
    <lineage>
        <taxon>Eukaryota</taxon>
        <taxon>Fungi</taxon>
        <taxon>Fungi incertae sedis</taxon>
        <taxon>Zoopagomycota</taxon>
        <taxon>Zoopagomycotina</taxon>
        <taxon>Zoopagomycetes</taxon>
        <taxon>Zoopagales</taxon>
        <taxon>Piptocephalidaceae</taxon>
        <taxon>Piptocephalis</taxon>
    </lineage>
</organism>
<evidence type="ECO:0000313" key="3">
    <source>
        <dbReference type="EMBL" id="RKP15295.1"/>
    </source>
</evidence>
<accession>A0A4P9Y8D4</accession>
<dbReference type="GO" id="GO:0005524">
    <property type="term" value="F:ATP binding"/>
    <property type="evidence" value="ECO:0007669"/>
    <property type="project" value="InterPro"/>
</dbReference>
<dbReference type="PANTHER" id="PTHR46487">
    <property type="entry name" value="DNA REPAIR PROTEIN XRCC3"/>
    <property type="match status" value="1"/>
</dbReference>
<dbReference type="Proteomes" id="UP000267251">
    <property type="component" value="Unassembled WGS sequence"/>
</dbReference>
<protein>
    <submittedName>
        <fullName evidence="3">P-loop containing nucleoside triphosphate hydrolase protein</fullName>
    </submittedName>
</protein>
<dbReference type="GO" id="GO:0140664">
    <property type="term" value="F:ATP-dependent DNA damage sensor activity"/>
    <property type="evidence" value="ECO:0007669"/>
    <property type="project" value="InterPro"/>
</dbReference>
<evidence type="ECO:0000313" key="4">
    <source>
        <dbReference type="Proteomes" id="UP000267251"/>
    </source>
</evidence>
<feature type="region of interest" description="Disordered" evidence="1">
    <location>
        <begin position="322"/>
        <end position="350"/>
    </location>
</feature>
<dbReference type="PANTHER" id="PTHR46487:SF1">
    <property type="entry name" value="DNA REPAIR PROTEIN XRCC3"/>
    <property type="match status" value="1"/>
</dbReference>
<proteinExistence type="predicted"/>
<dbReference type="GO" id="GO:0000722">
    <property type="term" value="P:telomere maintenance via recombination"/>
    <property type="evidence" value="ECO:0007669"/>
    <property type="project" value="TreeGrafter"/>
</dbReference>
<dbReference type="OrthoDB" id="1861185at2759"/>
<dbReference type="GO" id="GO:0061982">
    <property type="term" value="P:meiosis I cell cycle process"/>
    <property type="evidence" value="ECO:0007669"/>
    <property type="project" value="UniProtKB-ARBA"/>
</dbReference>
<dbReference type="GO" id="GO:0033065">
    <property type="term" value="C:Rad51C-XRCC3 complex"/>
    <property type="evidence" value="ECO:0007669"/>
    <property type="project" value="TreeGrafter"/>
</dbReference>
<dbReference type="GO" id="GO:0016787">
    <property type="term" value="F:hydrolase activity"/>
    <property type="evidence" value="ECO:0007669"/>
    <property type="project" value="UniProtKB-KW"/>
</dbReference>
<dbReference type="GO" id="GO:0005657">
    <property type="term" value="C:replication fork"/>
    <property type="evidence" value="ECO:0007669"/>
    <property type="project" value="TreeGrafter"/>
</dbReference>
<dbReference type="AlphaFoldDB" id="A0A4P9Y8D4"/>
<dbReference type="GO" id="GO:0045003">
    <property type="term" value="P:double-strand break repair via synthesis-dependent strand annealing"/>
    <property type="evidence" value="ECO:0007669"/>
    <property type="project" value="TreeGrafter"/>
</dbReference>
<dbReference type="InterPro" id="IPR027417">
    <property type="entry name" value="P-loop_NTPase"/>
</dbReference>
<dbReference type="InterPro" id="IPR013632">
    <property type="entry name" value="Rad51_C"/>
</dbReference>
<dbReference type="InterPro" id="IPR003593">
    <property type="entry name" value="AAA+_ATPase"/>
</dbReference>
<name>A0A4P9Y8D4_9FUNG</name>
<dbReference type="EMBL" id="KZ987742">
    <property type="protein sequence ID" value="RKP15295.1"/>
    <property type="molecule type" value="Genomic_DNA"/>
</dbReference>
<reference evidence="4" key="1">
    <citation type="journal article" date="2018" name="Nat. Microbiol.">
        <title>Leveraging single-cell genomics to expand the fungal tree of life.</title>
        <authorList>
            <person name="Ahrendt S.R."/>
            <person name="Quandt C.A."/>
            <person name="Ciobanu D."/>
            <person name="Clum A."/>
            <person name="Salamov A."/>
            <person name="Andreopoulos B."/>
            <person name="Cheng J.F."/>
            <person name="Woyke T."/>
            <person name="Pelin A."/>
            <person name="Henrissat B."/>
            <person name="Reynolds N.K."/>
            <person name="Benny G.L."/>
            <person name="Smith M.E."/>
            <person name="James T.Y."/>
            <person name="Grigoriev I.V."/>
        </authorList>
    </citation>
    <scope>NUCLEOTIDE SEQUENCE [LARGE SCALE GENOMIC DNA]</scope>
</reference>
<dbReference type="SUPFAM" id="SSF52540">
    <property type="entry name" value="P-loop containing nucleoside triphosphate hydrolases"/>
    <property type="match status" value="1"/>
</dbReference>
<keyword evidence="4" id="KW-1185">Reference proteome</keyword>
<dbReference type="Pfam" id="PF08423">
    <property type="entry name" value="Rad51"/>
    <property type="match status" value="1"/>
</dbReference>
<dbReference type="PROSITE" id="PS50162">
    <property type="entry name" value="RECA_2"/>
    <property type="match status" value="1"/>
</dbReference>
<feature type="domain" description="RecA family profile 1" evidence="2">
    <location>
        <begin position="73"/>
        <end position="269"/>
    </location>
</feature>